<dbReference type="EMBL" id="SGPM01000927">
    <property type="protein sequence ID" value="THH14525.1"/>
    <property type="molecule type" value="Genomic_DNA"/>
</dbReference>
<reference evidence="10 11" key="1">
    <citation type="submission" date="2019-02" db="EMBL/GenBank/DDBJ databases">
        <title>Genome sequencing of the rare red list fungi Antrodiella citrinella (Flaviporus citrinellus).</title>
        <authorList>
            <person name="Buettner E."/>
            <person name="Kellner H."/>
        </authorList>
    </citation>
    <scope>NUCLEOTIDE SEQUENCE [LARGE SCALE GENOMIC DNA]</scope>
    <source>
        <strain evidence="10 11">DSM 108506</strain>
    </source>
</reference>
<evidence type="ECO:0000256" key="3">
    <source>
        <dbReference type="ARBA" id="ARBA00022801"/>
    </source>
</evidence>
<protein>
    <recommendedName>
        <fullName evidence="9">Endonuclease/exonuclease/phosphatase domain-containing protein</fullName>
    </recommendedName>
</protein>
<dbReference type="InterPro" id="IPR005135">
    <property type="entry name" value="Endo/exonuclease/phosphatase"/>
</dbReference>
<dbReference type="Gene3D" id="3.60.10.10">
    <property type="entry name" value="Endonuclease/exonuclease/phosphatase"/>
    <property type="match status" value="1"/>
</dbReference>
<proteinExistence type="inferred from homology"/>
<keyword evidence="4 6" id="KW-0460">Magnesium</keyword>
<evidence type="ECO:0000259" key="9">
    <source>
        <dbReference type="Pfam" id="PF03372"/>
    </source>
</evidence>
<dbReference type="SUPFAM" id="SSF56219">
    <property type="entry name" value="DNase I-like"/>
    <property type="match status" value="1"/>
</dbReference>
<evidence type="ECO:0000256" key="5">
    <source>
        <dbReference type="PIRSR" id="PIRSR604808-1"/>
    </source>
</evidence>
<organism evidence="10 11">
    <name type="scientific">Antrodiella citrinella</name>
    <dbReference type="NCBI Taxonomy" id="2447956"/>
    <lineage>
        <taxon>Eukaryota</taxon>
        <taxon>Fungi</taxon>
        <taxon>Dikarya</taxon>
        <taxon>Basidiomycota</taxon>
        <taxon>Agaricomycotina</taxon>
        <taxon>Agaricomycetes</taxon>
        <taxon>Polyporales</taxon>
        <taxon>Steccherinaceae</taxon>
        <taxon>Antrodiella</taxon>
    </lineage>
</organism>
<feature type="region of interest" description="Disordered" evidence="8">
    <location>
        <begin position="409"/>
        <end position="447"/>
    </location>
</feature>
<evidence type="ECO:0000256" key="7">
    <source>
        <dbReference type="PIRSR" id="PIRSR604808-3"/>
    </source>
</evidence>
<keyword evidence="3" id="KW-0378">Hydrolase</keyword>
<dbReference type="GO" id="GO:0046872">
    <property type="term" value="F:metal ion binding"/>
    <property type="evidence" value="ECO:0007669"/>
    <property type="project" value="UniProtKB-KW"/>
</dbReference>
<evidence type="ECO:0000313" key="10">
    <source>
        <dbReference type="EMBL" id="THH14525.1"/>
    </source>
</evidence>
<dbReference type="GO" id="GO:0006284">
    <property type="term" value="P:base-excision repair"/>
    <property type="evidence" value="ECO:0007669"/>
    <property type="project" value="TreeGrafter"/>
</dbReference>
<sequence length="458" mass="52610">MSHVNQLMREKKIGILAIQETHMTLERATDIESRFEKRMRVFASEDPEAPTARAGIAVILNRQLVNADRATMEEIIPGRAIMLSVPTYKNDTIRVLAIYAPNNPTANGKFWDDIQEWVNDQQMNASLNGMSVLKPNILLGDFNVVEEAIDRIPVHEDEAVATLALDDLKTNLELIDGWRDTYPDAPPEYTFHQANMQAMSRLDRIYMERDLINMSRNWKIEPSGLETDHQMVSVEVVTRAAPDIGSGRWSIPNHILSDKPLRKYMKEHGLETEEKLKNLEKRKIRRVNGNSMLSEEERLAKAGVLQEKLTQLAQKRHKKRRLDVATRNKLEGETISKYWSQVNKDKKLRDVIFALKKPEPLREDEPIYELDSKKMSNLARNYHENLQEAEPVINPLLRAEKTKALLDQIERKPTDQQKEESRNELTENDVENALKKSQSGSAAGIDGATYDLWKTLNE</sequence>
<feature type="active site" description="Proton donor/acceptor" evidence="5">
    <location>
        <position position="141"/>
    </location>
</feature>
<dbReference type="GO" id="GO:0008311">
    <property type="term" value="F:double-stranded DNA 3'-5' DNA exonuclease activity"/>
    <property type="evidence" value="ECO:0007669"/>
    <property type="project" value="TreeGrafter"/>
</dbReference>
<dbReference type="Proteomes" id="UP000308730">
    <property type="component" value="Unassembled WGS sequence"/>
</dbReference>
<feature type="compositionally biased region" description="Basic and acidic residues" evidence="8">
    <location>
        <begin position="409"/>
        <end position="425"/>
    </location>
</feature>
<evidence type="ECO:0000256" key="6">
    <source>
        <dbReference type="PIRSR" id="PIRSR604808-2"/>
    </source>
</evidence>
<feature type="site" description="Transition state stabilizer" evidence="7">
    <location>
        <position position="143"/>
    </location>
</feature>
<comment type="caution">
    <text evidence="10">The sequence shown here is derived from an EMBL/GenBank/DDBJ whole genome shotgun (WGS) entry which is preliminary data.</text>
</comment>
<evidence type="ECO:0000256" key="8">
    <source>
        <dbReference type="SAM" id="MobiDB-lite"/>
    </source>
</evidence>
<dbReference type="PANTHER" id="PTHR22748:SF26">
    <property type="entry name" value="ENDONUCLEASE_EXONUCLEASE_PHOSPHATASE DOMAIN-CONTAINING PROTEIN"/>
    <property type="match status" value="1"/>
</dbReference>
<dbReference type="OrthoDB" id="2799478at2759"/>
<dbReference type="PANTHER" id="PTHR22748">
    <property type="entry name" value="AP ENDONUCLEASE"/>
    <property type="match status" value="1"/>
</dbReference>
<evidence type="ECO:0000256" key="2">
    <source>
        <dbReference type="ARBA" id="ARBA00022723"/>
    </source>
</evidence>
<dbReference type="InterPro" id="IPR004808">
    <property type="entry name" value="AP_endonuc_1"/>
</dbReference>
<name>A0A4S4LQY8_9APHY</name>
<feature type="binding site" evidence="6">
    <location>
        <position position="229"/>
    </location>
    <ligand>
        <name>Mg(2+)</name>
        <dbReference type="ChEBI" id="CHEBI:18420"/>
        <label>1</label>
    </ligand>
</feature>
<comment type="cofactor">
    <cofactor evidence="6">
        <name>Mg(2+)</name>
        <dbReference type="ChEBI" id="CHEBI:18420"/>
    </cofactor>
    <cofactor evidence="6">
        <name>Mn(2+)</name>
        <dbReference type="ChEBI" id="CHEBI:29035"/>
    </cofactor>
    <text evidence="6">Probably binds two magnesium or manganese ions per subunit.</text>
</comment>
<keyword evidence="2 6" id="KW-0479">Metal-binding</keyword>
<feature type="active site" description="Proton acceptor" evidence="5">
    <location>
        <position position="229"/>
    </location>
</feature>
<evidence type="ECO:0000256" key="1">
    <source>
        <dbReference type="ARBA" id="ARBA00007092"/>
    </source>
</evidence>
<keyword evidence="6" id="KW-0464">Manganese</keyword>
<accession>A0A4S4LQY8</accession>
<evidence type="ECO:0000313" key="11">
    <source>
        <dbReference type="Proteomes" id="UP000308730"/>
    </source>
</evidence>
<feature type="domain" description="Endonuclease/exonuclease/phosphatase" evidence="9">
    <location>
        <begin position="3"/>
        <end position="209"/>
    </location>
</feature>
<dbReference type="AlphaFoldDB" id="A0A4S4LQY8"/>
<feature type="site" description="Interaction with DNA substrate" evidence="7">
    <location>
        <position position="229"/>
    </location>
</feature>
<dbReference type="Pfam" id="PF03372">
    <property type="entry name" value="Exo_endo_phos"/>
    <property type="match status" value="1"/>
</dbReference>
<comment type="similarity">
    <text evidence="1">Belongs to the DNA repair enzymes AP/ExoA family.</text>
</comment>
<dbReference type="InterPro" id="IPR036691">
    <property type="entry name" value="Endo/exonu/phosph_ase_sf"/>
</dbReference>
<dbReference type="GO" id="GO:0008081">
    <property type="term" value="F:phosphoric diester hydrolase activity"/>
    <property type="evidence" value="ECO:0007669"/>
    <property type="project" value="TreeGrafter"/>
</dbReference>
<dbReference type="GO" id="GO:0003906">
    <property type="term" value="F:DNA-(apurinic or apyrimidinic site) endonuclease activity"/>
    <property type="evidence" value="ECO:0007669"/>
    <property type="project" value="TreeGrafter"/>
</dbReference>
<feature type="binding site" evidence="6">
    <location>
        <position position="20"/>
    </location>
    <ligand>
        <name>Mg(2+)</name>
        <dbReference type="ChEBI" id="CHEBI:18420"/>
        <label>1</label>
    </ligand>
</feature>
<feature type="site" description="Important for catalytic activity" evidence="7">
    <location>
        <position position="203"/>
    </location>
</feature>
<feature type="binding site" evidence="6">
    <location>
        <position position="141"/>
    </location>
    <ligand>
        <name>Mg(2+)</name>
        <dbReference type="ChEBI" id="CHEBI:18420"/>
        <label>1</label>
    </ligand>
</feature>
<evidence type="ECO:0000256" key="4">
    <source>
        <dbReference type="ARBA" id="ARBA00022842"/>
    </source>
</evidence>
<gene>
    <name evidence="10" type="ORF">EUX98_g9603</name>
</gene>
<dbReference type="GO" id="GO:0005634">
    <property type="term" value="C:nucleus"/>
    <property type="evidence" value="ECO:0007669"/>
    <property type="project" value="TreeGrafter"/>
</dbReference>
<feature type="binding site" evidence="6">
    <location>
        <position position="228"/>
    </location>
    <ligand>
        <name>Mg(2+)</name>
        <dbReference type="ChEBI" id="CHEBI:18420"/>
        <label>1</label>
    </ligand>
</feature>
<feature type="active site" evidence="5">
    <location>
        <position position="99"/>
    </location>
</feature>
<keyword evidence="11" id="KW-1185">Reference proteome</keyword>
<feature type="binding site" evidence="6">
    <location>
        <position position="143"/>
    </location>
    <ligand>
        <name>Mg(2+)</name>
        <dbReference type="ChEBI" id="CHEBI:18420"/>
        <label>1</label>
    </ligand>
</feature>